<evidence type="ECO:0000313" key="2">
    <source>
        <dbReference type="Proteomes" id="UP001550044"/>
    </source>
</evidence>
<sequence length="205" mass="21269">MSHGCGRTRWKRFALVLVPSTAAAAALGIGMAQGALAASFFISGERFQFAADTLTTRGTSIYGMVDVTREGRHVPVVVTGARHATIEGLCESVAVEIPVLGLYTLRITGGDRAEARDIFIDATALSAGRATLNNLDVGVAAGSITKGPIAPGDRNSGLFDPNGFAQQATSAILTDVRVNAVAISAATLSVPDLQVTVRQGSHRCF</sequence>
<comment type="caution">
    <text evidence="1">The sequence shown here is derived from an EMBL/GenBank/DDBJ whole genome shotgun (WGS) entry which is preliminary data.</text>
</comment>
<keyword evidence="2" id="KW-1185">Reference proteome</keyword>
<dbReference type="EMBL" id="JBEXIP010000030">
    <property type="protein sequence ID" value="MET8436797.1"/>
    <property type="molecule type" value="Genomic_DNA"/>
</dbReference>
<dbReference type="RefSeq" id="WP_356498241.1">
    <property type="nucleotide sequence ID" value="NZ_JBEXEF010000239.1"/>
</dbReference>
<dbReference type="Pfam" id="PF19741">
    <property type="entry name" value="DUF6230"/>
    <property type="match status" value="1"/>
</dbReference>
<name>A0ABV2UG17_9ACTN</name>
<reference evidence="1 2" key="1">
    <citation type="submission" date="2024-06" db="EMBL/GenBank/DDBJ databases">
        <title>The Natural Products Discovery Center: Release of the First 8490 Sequenced Strains for Exploring Actinobacteria Biosynthetic Diversity.</title>
        <authorList>
            <person name="Kalkreuter E."/>
            <person name="Kautsar S.A."/>
            <person name="Yang D."/>
            <person name="Bader C.D."/>
            <person name="Teijaro C.N."/>
            <person name="Fluegel L."/>
            <person name="Davis C.M."/>
            <person name="Simpson J.R."/>
            <person name="Lauterbach L."/>
            <person name="Steele A.D."/>
            <person name="Gui C."/>
            <person name="Meng S."/>
            <person name="Li G."/>
            <person name="Viehrig K."/>
            <person name="Ye F."/>
            <person name="Su P."/>
            <person name="Kiefer A.F."/>
            <person name="Nichols A."/>
            <person name="Cepeda A.J."/>
            <person name="Yan W."/>
            <person name="Fan B."/>
            <person name="Jiang Y."/>
            <person name="Adhikari A."/>
            <person name="Zheng C.-J."/>
            <person name="Schuster L."/>
            <person name="Cowan T.M."/>
            <person name="Smanski M.J."/>
            <person name="Chevrette M.G."/>
            <person name="De Carvalho L.P.S."/>
            <person name="Shen B."/>
        </authorList>
    </citation>
    <scope>NUCLEOTIDE SEQUENCE [LARGE SCALE GENOMIC DNA]</scope>
    <source>
        <strain evidence="1 2">NPDC005137</strain>
    </source>
</reference>
<proteinExistence type="predicted"/>
<evidence type="ECO:0000313" key="1">
    <source>
        <dbReference type="EMBL" id="MET8436797.1"/>
    </source>
</evidence>
<dbReference type="InterPro" id="IPR046198">
    <property type="entry name" value="DUF6230"/>
</dbReference>
<accession>A0ABV2UG17</accession>
<dbReference type="Proteomes" id="UP001550044">
    <property type="component" value="Unassembled WGS sequence"/>
</dbReference>
<organism evidence="1 2">
    <name type="scientific">Streptomyces sp. 900116325</name>
    <dbReference type="NCBI Taxonomy" id="3154295"/>
    <lineage>
        <taxon>Bacteria</taxon>
        <taxon>Bacillati</taxon>
        <taxon>Actinomycetota</taxon>
        <taxon>Actinomycetes</taxon>
        <taxon>Kitasatosporales</taxon>
        <taxon>Streptomycetaceae</taxon>
        <taxon>Streptomyces</taxon>
    </lineage>
</organism>
<gene>
    <name evidence="1" type="ORF">ABZV61_29280</name>
</gene>
<protein>
    <submittedName>
        <fullName evidence="1">DUF6230 family protein</fullName>
    </submittedName>
</protein>